<sequence length="841" mass="93952">MNLKTAFTFAVCFSFACSDGTAAEHQAMMPASARDLFKKYCYECHDSSSMEGNVDLETLPLVISRDIPTADLWSKVLNAINSGEMPPEDVDPISDLEKSTFLESLSNEMVVARRVLSDSGGEITLRRLNRREYANTIESLLGVRPDVTNLPDDQATSGFDTQGASLFFSSDQLEQYLAAANSALELALNPRKKVETKVIRVQPEEQYTPHYAAAAAKLQDKLDRAAAWKSQTEKPASEFGFLDEYEAKKSSINSAKWLRQLKWYLDQPETKMGAALILTIKDGGYTKVKLPNLNEDADGKYIVRLRAAVYPDADERFQYVEFSSGFGSARKYLGWRKVTGTLDEPQIIEFPIDHQVGEKKQIWIHQRSHQDRGDKNLWTIDLDKNGMGTPPGVWIDWAELEGPLADDVETDFASKIMPPKPSDWSEEQYAKAVITRFARMAFRGDEPDTTYLNQLLSLYTANRASEMSVKDSLIDPLSIILASPRFVYLMEANGQSQLSDRELATRLSFFLWSAPPDAELHQLARDGRLSDPAVLQQQTTRLLADPRADRFVKGFVHQWLQMERLGMFQYDGVQFPTFDNAVRENARDEIYQTVHHMIDAKLPLGTLLKSEYVVINDVLAGYYGIDGVDGHQFRAVPVPKDSIRGGLLGTAAVLAMGSDGQRSSAVERGAWVLRHLLNDPPPPAPPNVPQLSRLAGQVLSARELGTAHQEQPQCANCHKKIDSIGFGLENFDASGSWREMELVSTGARKAKSKAFPIDPRGVMPNGTSFENYHELRDAVAKETDAFARGFAESLISYGLGRPYGFTDQDLADEMIEKSRPSQYEISELIHSLVQSRAFQSK</sequence>
<reference evidence="7 8" key="1">
    <citation type="submission" date="2019-02" db="EMBL/GenBank/DDBJ databases">
        <title>Deep-cultivation of Planctomycetes and their phenomic and genomic characterization uncovers novel biology.</title>
        <authorList>
            <person name="Wiegand S."/>
            <person name="Jogler M."/>
            <person name="Boedeker C."/>
            <person name="Pinto D."/>
            <person name="Vollmers J."/>
            <person name="Rivas-Marin E."/>
            <person name="Kohn T."/>
            <person name="Peeters S.H."/>
            <person name="Heuer A."/>
            <person name="Rast P."/>
            <person name="Oberbeckmann S."/>
            <person name="Bunk B."/>
            <person name="Jeske O."/>
            <person name="Meyerdierks A."/>
            <person name="Storesund J.E."/>
            <person name="Kallscheuer N."/>
            <person name="Luecker S."/>
            <person name="Lage O.M."/>
            <person name="Pohl T."/>
            <person name="Merkel B.J."/>
            <person name="Hornburger P."/>
            <person name="Mueller R.-W."/>
            <person name="Bruemmer F."/>
            <person name="Labrenz M."/>
            <person name="Spormann A.M."/>
            <person name="Op Den Camp H."/>
            <person name="Overmann J."/>
            <person name="Amann R."/>
            <person name="Jetten M.S.M."/>
            <person name="Mascher T."/>
            <person name="Medema M.H."/>
            <person name="Devos D.P."/>
            <person name="Kaster A.-K."/>
            <person name="Ovreas L."/>
            <person name="Rohde M."/>
            <person name="Galperin M.Y."/>
            <person name="Jogler C."/>
        </authorList>
    </citation>
    <scope>NUCLEOTIDE SEQUENCE [LARGE SCALE GENOMIC DNA]</scope>
    <source>
        <strain evidence="7 8">Poly51</strain>
    </source>
</reference>
<feature type="domain" description="DUF1595" evidence="6">
    <location>
        <begin position="430"/>
        <end position="491"/>
    </location>
</feature>
<dbReference type="InterPro" id="IPR013039">
    <property type="entry name" value="DUF1588"/>
</dbReference>
<comment type="caution">
    <text evidence="7">The sequence shown here is derived from an EMBL/GenBank/DDBJ whole genome shotgun (WGS) entry which is preliminary data.</text>
</comment>
<proteinExistence type="predicted"/>
<keyword evidence="8" id="KW-1185">Reference proteome</keyword>
<evidence type="ECO:0000259" key="2">
    <source>
        <dbReference type="Pfam" id="PF07626"/>
    </source>
</evidence>
<dbReference type="Pfam" id="PF07624">
    <property type="entry name" value="PSD2"/>
    <property type="match status" value="1"/>
</dbReference>
<dbReference type="OrthoDB" id="175242at2"/>
<dbReference type="Pfam" id="PF07631">
    <property type="entry name" value="PSD4"/>
    <property type="match status" value="1"/>
</dbReference>
<protein>
    <recommendedName>
        <fullName evidence="9">Planctomycete cytochrome C</fullName>
    </recommendedName>
</protein>
<feature type="domain" description="DUF1585" evidence="1">
    <location>
        <begin position="765"/>
        <end position="838"/>
    </location>
</feature>
<evidence type="ECO:0000313" key="8">
    <source>
        <dbReference type="Proteomes" id="UP000318288"/>
    </source>
</evidence>
<feature type="domain" description="DUF1587" evidence="2">
    <location>
        <begin position="126"/>
        <end position="188"/>
    </location>
</feature>
<evidence type="ECO:0000259" key="4">
    <source>
        <dbReference type="Pfam" id="PF07631"/>
    </source>
</evidence>
<organism evidence="7 8">
    <name type="scientific">Rubripirellula tenax</name>
    <dbReference type="NCBI Taxonomy" id="2528015"/>
    <lineage>
        <taxon>Bacteria</taxon>
        <taxon>Pseudomonadati</taxon>
        <taxon>Planctomycetota</taxon>
        <taxon>Planctomycetia</taxon>
        <taxon>Pirellulales</taxon>
        <taxon>Pirellulaceae</taxon>
        <taxon>Rubripirellula</taxon>
    </lineage>
</organism>
<name>A0A5C6FD04_9BACT</name>
<dbReference type="InterPro" id="IPR011478">
    <property type="entry name" value="DUF1585"/>
</dbReference>
<dbReference type="Pfam" id="PF07627">
    <property type="entry name" value="PSCyt3"/>
    <property type="match status" value="1"/>
</dbReference>
<dbReference type="InterPro" id="IPR013036">
    <property type="entry name" value="DUF1587"/>
</dbReference>
<dbReference type="InterPro" id="IPR011429">
    <property type="entry name" value="Cyt_c_Planctomycete-type"/>
</dbReference>
<dbReference type="Proteomes" id="UP000318288">
    <property type="component" value="Unassembled WGS sequence"/>
</dbReference>
<gene>
    <name evidence="7" type="ORF">Poly51_13910</name>
</gene>
<dbReference type="AlphaFoldDB" id="A0A5C6FD04"/>
<dbReference type="EMBL" id="SJPW01000002">
    <property type="protein sequence ID" value="TWU58612.1"/>
    <property type="molecule type" value="Genomic_DNA"/>
</dbReference>
<feature type="domain" description="DUF1592" evidence="4">
    <location>
        <begin position="498"/>
        <end position="625"/>
    </location>
</feature>
<feature type="domain" description="DUF1588" evidence="3">
    <location>
        <begin position="644"/>
        <end position="740"/>
    </location>
</feature>
<evidence type="ECO:0000259" key="6">
    <source>
        <dbReference type="Pfam" id="PF07637"/>
    </source>
</evidence>
<evidence type="ECO:0000259" key="5">
    <source>
        <dbReference type="Pfam" id="PF07635"/>
    </source>
</evidence>
<evidence type="ECO:0008006" key="9">
    <source>
        <dbReference type="Google" id="ProtNLM"/>
    </source>
</evidence>
<dbReference type="Pfam" id="PF07626">
    <property type="entry name" value="PSD3"/>
    <property type="match status" value="1"/>
</dbReference>
<evidence type="ECO:0000259" key="1">
    <source>
        <dbReference type="Pfam" id="PF07624"/>
    </source>
</evidence>
<dbReference type="PROSITE" id="PS51257">
    <property type="entry name" value="PROKAR_LIPOPROTEIN"/>
    <property type="match status" value="1"/>
</dbReference>
<dbReference type="InterPro" id="IPR013042">
    <property type="entry name" value="DUF1592"/>
</dbReference>
<dbReference type="Pfam" id="PF07635">
    <property type="entry name" value="PSCyt1"/>
    <property type="match status" value="1"/>
</dbReference>
<dbReference type="InterPro" id="IPR013043">
    <property type="entry name" value="DUF1595"/>
</dbReference>
<evidence type="ECO:0000259" key="3">
    <source>
        <dbReference type="Pfam" id="PF07627"/>
    </source>
</evidence>
<evidence type="ECO:0000313" key="7">
    <source>
        <dbReference type="EMBL" id="TWU58612.1"/>
    </source>
</evidence>
<accession>A0A5C6FD04</accession>
<dbReference type="Pfam" id="PF07637">
    <property type="entry name" value="PSD5"/>
    <property type="match status" value="1"/>
</dbReference>
<feature type="domain" description="Cytochrome C Planctomycete-type" evidence="5">
    <location>
        <begin position="41"/>
        <end position="89"/>
    </location>
</feature>
<dbReference type="RefSeq" id="WP_146455632.1">
    <property type="nucleotide sequence ID" value="NZ_SJPW01000002.1"/>
</dbReference>